<reference evidence="10 11" key="1">
    <citation type="submission" date="2016-10" db="EMBL/GenBank/DDBJ databases">
        <authorList>
            <person name="de Groot N.N."/>
        </authorList>
    </citation>
    <scope>NUCLEOTIDE SEQUENCE [LARGE SCALE GENOMIC DNA]</scope>
    <source>
        <strain evidence="10 11">DSM 18180</strain>
    </source>
</reference>
<dbReference type="SUPFAM" id="SSF81901">
    <property type="entry name" value="HCP-like"/>
    <property type="match status" value="1"/>
</dbReference>
<dbReference type="InterPro" id="IPR016032">
    <property type="entry name" value="Sig_transdc_resp-reg_C-effctor"/>
</dbReference>
<comment type="similarity">
    <text evidence="5">Belongs to the Rap family.</text>
</comment>
<dbReference type="GO" id="GO:0003677">
    <property type="term" value="F:DNA binding"/>
    <property type="evidence" value="ECO:0007669"/>
    <property type="project" value="UniProtKB-KW"/>
</dbReference>
<dbReference type="Gene3D" id="1.10.10.10">
    <property type="entry name" value="Winged helix-like DNA-binding domain superfamily/Winged helix DNA-binding domain"/>
    <property type="match status" value="1"/>
</dbReference>
<dbReference type="Pfam" id="PF13181">
    <property type="entry name" value="TPR_8"/>
    <property type="match status" value="1"/>
</dbReference>
<feature type="coiled-coil region" evidence="7">
    <location>
        <begin position="398"/>
        <end position="434"/>
    </location>
</feature>
<dbReference type="RefSeq" id="WP_072402251.1">
    <property type="nucleotide sequence ID" value="NZ_FPKV01000002.1"/>
</dbReference>
<dbReference type="OrthoDB" id="9810596at2"/>
<comment type="subcellular location">
    <subcellularLocation>
        <location evidence="1">Cytoplasm</location>
    </subcellularLocation>
</comment>
<dbReference type="EMBL" id="FPKV01000002">
    <property type="protein sequence ID" value="SFZ92796.1"/>
    <property type="molecule type" value="Genomic_DNA"/>
</dbReference>
<evidence type="ECO:0000313" key="10">
    <source>
        <dbReference type="EMBL" id="SFZ92796.1"/>
    </source>
</evidence>
<keyword evidence="8" id="KW-0472">Membrane</keyword>
<dbReference type="SUPFAM" id="SSF48452">
    <property type="entry name" value="TPR-like"/>
    <property type="match status" value="1"/>
</dbReference>
<keyword evidence="11" id="KW-1185">Reference proteome</keyword>
<evidence type="ECO:0000313" key="11">
    <source>
        <dbReference type="Proteomes" id="UP000182544"/>
    </source>
</evidence>
<dbReference type="GO" id="GO:0005737">
    <property type="term" value="C:cytoplasm"/>
    <property type="evidence" value="ECO:0007669"/>
    <property type="project" value="UniProtKB-SubCell"/>
</dbReference>
<keyword evidence="4 6" id="KW-0802">TPR repeat</keyword>
<feature type="transmembrane region" description="Helical" evidence="8">
    <location>
        <begin position="440"/>
        <end position="459"/>
    </location>
</feature>
<name>A0A1K2IK58_9FLAO</name>
<protein>
    <submittedName>
        <fullName evidence="10">DNA-binding transcriptional regulator, CsgD family</fullName>
    </submittedName>
</protein>
<evidence type="ECO:0000256" key="6">
    <source>
        <dbReference type="PROSITE-ProRule" id="PRU00339"/>
    </source>
</evidence>
<keyword evidence="8" id="KW-0812">Transmembrane</keyword>
<keyword evidence="10" id="KW-0238">DNA-binding</keyword>
<gene>
    <name evidence="10" type="ORF">SAMN05428642_102998</name>
</gene>
<dbReference type="AlphaFoldDB" id="A0A1K2IK58"/>
<keyword evidence="2" id="KW-0963">Cytoplasm</keyword>
<dbReference type="GO" id="GO:0006355">
    <property type="term" value="P:regulation of DNA-templated transcription"/>
    <property type="evidence" value="ECO:0007669"/>
    <property type="project" value="InterPro"/>
</dbReference>
<dbReference type="SUPFAM" id="SSF46894">
    <property type="entry name" value="C-terminal effector domain of the bipartite response regulators"/>
    <property type="match status" value="1"/>
</dbReference>
<evidence type="ECO:0000256" key="7">
    <source>
        <dbReference type="SAM" id="Coils"/>
    </source>
</evidence>
<evidence type="ECO:0000256" key="3">
    <source>
        <dbReference type="ARBA" id="ARBA00022737"/>
    </source>
</evidence>
<proteinExistence type="inferred from homology"/>
<feature type="repeat" description="TPR" evidence="6">
    <location>
        <begin position="283"/>
        <end position="316"/>
    </location>
</feature>
<dbReference type="PANTHER" id="PTHR46630:SF1">
    <property type="entry name" value="TETRATRICOPEPTIDE REPEAT PROTEIN 29"/>
    <property type="match status" value="1"/>
</dbReference>
<feature type="repeat" description="TPR" evidence="6">
    <location>
        <begin position="243"/>
        <end position="276"/>
    </location>
</feature>
<keyword evidence="8" id="KW-1133">Transmembrane helix</keyword>
<evidence type="ECO:0000256" key="4">
    <source>
        <dbReference type="ARBA" id="ARBA00022803"/>
    </source>
</evidence>
<keyword evidence="7" id="KW-0175">Coiled coil</keyword>
<evidence type="ECO:0000256" key="5">
    <source>
        <dbReference type="ARBA" id="ARBA00038253"/>
    </source>
</evidence>
<dbReference type="Proteomes" id="UP000182544">
    <property type="component" value="Unassembled WGS sequence"/>
</dbReference>
<dbReference type="InterPro" id="IPR011990">
    <property type="entry name" value="TPR-like_helical_dom_sf"/>
</dbReference>
<evidence type="ECO:0000256" key="2">
    <source>
        <dbReference type="ARBA" id="ARBA00022490"/>
    </source>
</evidence>
<dbReference type="PROSITE" id="PS50005">
    <property type="entry name" value="TPR"/>
    <property type="match status" value="2"/>
</dbReference>
<dbReference type="PANTHER" id="PTHR46630">
    <property type="entry name" value="TETRATRICOPEPTIDE REPEAT PROTEIN 29"/>
    <property type="match status" value="1"/>
</dbReference>
<feature type="domain" description="HTH luxR-type" evidence="9">
    <location>
        <begin position="557"/>
        <end position="614"/>
    </location>
</feature>
<dbReference type="SMART" id="SM00421">
    <property type="entry name" value="HTH_LUXR"/>
    <property type="match status" value="1"/>
</dbReference>
<feature type="coiled-coil region" evidence="7">
    <location>
        <begin position="463"/>
        <end position="521"/>
    </location>
</feature>
<dbReference type="InterPro" id="IPR019734">
    <property type="entry name" value="TPR_rpt"/>
</dbReference>
<dbReference type="SMART" id="SM00028">
    <property type="entry name" value="TPR"/>
    <property type="match status" value="6"/>
</dbReference>
<sequence length="617" mass="72259">MKHFTIILFLFFISFNFFSQDDKKLDSLILAYHKLAYSVEKINTAEKIYIYQRERNSESAQYYLHECLKLSKELNLKNEEAKALKNLGNYYVHYHNLDSLRYYFNQSEYEYGILKNKTQLFKVLQAWNRAENLEGNFEVALQLSNKALKTAEELQNGLMLSDAHQQKSTIYLDKGDYKNAINQLINASKALDTLKSKKPLKLAIINVGIGRTETLRDNYKEAIPYITKGIKTFENLNHNKWLAISYMELGNTYYDLKDYTNALLIYKKGLKISETMNWNNFIAPYTSNIGAIYLEEKEFDKALKYFFKSNEISSKHGSINNQIIYLNDVASAYFGKKNYNKSLNYYTQAIHLADSIGSIDNLSDAYLERSETYENLNLIELALSDYKKYHNLKDSIFNSTKSKQIEELKTKYETEKKEQEILLQKNEINLLKQKGEINNLYKILFGIGFLLSLIGFYAVRQKLKRSKAEKEKLDLELDFKRKQLTTHALHLAKKNEVLEGLKQKAEELKSLENSQNGYQQLIRTINFDLQDDNNWENFSKYFQEVHKDFNSKVKQRFPDVTSNELRLMSLLKMNLSSKEIANILNISHEGIKKARYRLRKKLDITTDDSLQDLMISL</sequence>
<keyword evidence="3" id="KW-0677">Repeat</keyword>
<dbReference type="InterPro" id="IPR000792">
    <property type="entry name" value="Tscrpt_reg_LuxR_C"/>
</dbReference>
<evidence type="ECO:0000259" key="9">
    <source>
        <dbReference type="SMART" id="SM00421"/>
    </source>
</evidence>
<evidence type="ECO:0000256" key="8">
    <source>
        <dbReference type="SAM" id="Phobius"/>
    </source>
</evidence>
<dbReference type="Gene3D" id="1.25.40.10">
    <property type="entry name" value="Tetratricopeptide repeat domain"/>
    <property type="match status" value="2"/>
</dbReference>
<organism evidence="10 11">
    <name type="scientific">Flaviramulus basaltis</name>
    <dbReference type="NCBI Taxonomy" id="369401"/>
    <lineage>
        <taxon>Bacteria</taxon>
        <taxon>Pseudomonadati</taxon>
        <taxon>Bacteroidota</taxon>
        <taxon>Flavobacteriia</taxon>
        <taxon>Flavobacteriales</taxon>
        <taxon>Flavobacteriaceae</taxon>
        <taxon>Flaviramulus</taxon>
    </lineage>
</organism>
<dbReference type="InterPro" id="IPR051476">
    <property type="entry name" value="Bac_ResReg_Asp_Phosphatase"/>
</dbReference>
<accession>A0A1K2IK58</accession>
<evidence type="ECO:0000256" key="1">
    <source>
        <dbReference type="ARBA" id="ARBA00004496"/>
    </source>
</evidence>
<dbReference type="STRING" id="369401.SAMN05428642_102998"/>
<dbReference type="InterPro" id="IPR036388">
    <property type="entry name" value="WH-like_DNA-bd_sf"/>
</dbReference>